<dbReference type="GO" id="GO:0016791">
    <property type="term" value="F:phosphatase activity"/>
    <property type="evidence" value="ECO:0007669"/>
    <property type="project" value="TreeGrafter"/>
</dbReference>
<gene>
    <name evidence="1" type="ORF">SAMN04487969_13122</name>
</gene>
<dbReference type="NCBIfam" id="TIGR01484">
    <property type="entry name" value="HAD-SF-IIB"/>
    <property type="match status" value="1"/>
</dbReference>
<dbReference type="InterPro" id="IPR006379">
    <property type="entry name" value="HAD-SF_hydro_IIB"/>
</dbReference>
<dbReference type="GO" id="GO:0005829">
    <property type="term" value="C:cytosol"/>
    <property type="evidence" value="ECO:0007669"/>
    <property type="project" value="TreeGrafter"/>
</dbReference>
<protein>
    <recommendedName>
        <fullName evidence="3">Cof subfamily of IIB subfamily of haloacid dehalogenase superfamily/HAD-superfamily hydrolase, subfamily IIB</fullName>
    </recommendedName>
</protein>
<dbReference type="Pfam" id="PF08282">
    <property type="entry name" value="Hydrolase_3"/>
    <property type="match status" value="1"/>
</dbReference>
<organism evidence="1 2">
    <name type="scientific">Paenibacillus algorifonticola</name>
    <dbReference type="NCBI Taxonomy" id="684063"/>
    <lineage>
        <taxon>Bacteria</taxon>
        <taxon>Bacillati</taxon>
        <taxon>Bacillota</taxon>
        <taxon>Bacilli</taxon>
        <taxon>Bacillales</taxon>
        <taxon>Paenibacillaceae</taxon>
        <taxon>Paenibacillus</taxon>
    </lineage>
</organism>
<dbReference type="PANTHER" id="PTHR10000">
    <property type="entry name" value="PHOSPHOSERINE PHOSPHATASE"/>
    <property type="match status" value="1"/>
</dbReference>
<dbReference type="Gene3D" id="3.30.1240.10">
    <property type="match status" value="1"/>
</dbReference>
<dbReference type="InterPro" id="IPR000150">
    <property type="entry name" value="Cof"/>
</dbReference>
<reference evidence="2" key="1">
    <citation type="submission" date="2016-10" db="EMBL/GenBank/DDBJ databases">
        <authorList>
            <person name="Varghese N."/>
            <person name="Submissions S."/>
        </authorList>
    </citation>
    <scope>NUCLEOTIDE SEQUENCE [LARGE SCALE GENOMIC DNA]</scope>
    <source>
        <strain evidence="2">CGMCC 1.10223</strain>
    </source>
</reference>
<evidence type="ECO:0000313" key="2">
    <source>
        <dbReference type="Proteomes" id="UP000183410"/>
    </source>
</evidence>
<dbReference type="SUPFAM" id="SSF56784">
    <property type="entry name" value="HAD-like"/>
    <property type="match status" value="1"/>
</dbReference>
<dbReference type="CDD" id="cd07516">
    <property type="entry name" value="HAD_Pase"/>
    <property type="match status" value="1"/>
</dbReference>
<evidence type="ECO:0000313" key="1">
    <source>
        <dbReference type="EMBL" id="SFF37849.1"/>
    </source>
</evidence>
<dbReference type="GO" id="GO:0000287">
    <property type="term" value="F:magnesium ion binding"/>
    <property type="evidence" value="ECO:0007669"/>
    <property type="project" value="TreeGrafter"/>
</dbReference>
<dbReference type="Gene3D" id="3.40.50.1000">
    <property type="entry name" value="HAD superfamily/HAD-like"/>
    <property type="match status" value="1"/>
</dbReference>
<name>A0A1I2I5V3_9BACL</name>
<dbReference type="NCBIfam" id="TIGR00099">
    <property type="entry name" value="Cof-subfamily"/>
    <property type="match status" value="1"/>
</dbReference>
<dbReference type="Proteomes" id="UP000183410">
    <property type="component" value="Unassembled WGS sequence"/>
</dbReference>
<dbReference type="SFLD" id="SFLDS00003">
    <property type="entry name" value="Haloacid_Dehalogenase"/>
    <property type="match status" value="1"/>
</dbReference>
<dbReference type="SFLD" id="SFLDG01144">
    <property type="entry name" value="C2.B.4:_PGP_Like"/>
    <property type="match status" value="1"/>
</dbReference>
<dbReference type="SFLD" id="SFLDG01140">
    <property type="entry name" value="C2.B:_Phosphomannomutase_and_P"/>
    <property type="match status" value="1"/>
</dbReference>
<evidence type="ECO:0008006" key="3">
    <source>
        <dbReference type="Google" id="ProtNLM"/>
    </source>
</evidence>
<keyword evidence="2" id="KW-1185">Reference proteome</keyword>
<proteinExistence type="predicted"/>
<sequence length="294" mass="33245">MYERRFFATINLAYVYDKDAWRGEHIVIMYKLIAIDVDDTLLNDELVVTEGTKRAMEEAIAKGVTVTLATGRMYASARQIAEQIQLNVPIITYQGSLVKTLLDGKVLYERSVPTDAAKELYAFTEKHGLHLQLYVDDQLFVKEANEKALMYSRLSKIPYTVAPDFEELLEQPNTKMLIIDEPDYLDEIAEQLKALIGDRVHITKSKAHYLEFMHKEGTKGHALRFMAEHLGCTMDQTIAIGDAWNDHEMIEAAGLGVAMANAIPALKEVADYVTLSNNDEGVRHVFEKFVLNAE</sequence>
<dbReference type="InterPro" id="IPR036412">
    <property type="entry name" value="HAD-like_sf"/>
</dbReference>
<dbReference type="EMBL" id="FONN01000031">
    <property type="protein sequence ID" value="SFF37849.1"/>
    <property type="molecule type" value="Genomic_DNA"/>
</dbReference>
<dbReference type="AlphaFoldDB" id="A0A1I2I5V3"/>
<dbReference type="PROSITE" id="PS01229">
    <property type="entry name" value="COF_2"/>
    <property type="match status" value="1"/>
</dbReference>
<accession>A0A1I2I5V3</accession>
<dbReference type="PANTHER" id="PTHR10000:SF8">
    <property type="entry name" value="HAD SUPERFAMILY HYDROLASE-LIKE, TYPE 3"/>
    <property type="match status" value="1"/>
</dbReference>
<dbReference type="InterPro" id="IPR023214">
    <property type="entry name" value="HAD_sf"/>
</dbReference>